<dbReference type="KEGG" id="amt:Amet_0637"/>
<evidence type="ECO:0000313" key="3">
    <source>
        <dbReference type="EMBL" id="ABR46862.1"/>
    </source>
</evidence>
<protein>
    <recommendedName>
        <fullName evidence="5">Division initiation protein</fullName>
    </recommendedName>
</protein>
<dbReference type="RefSeq" id="WP_011971770.1">
    <property type="nucleotide sequence ID" value="NC_009633.1"/>
</dbReference>
<dbReference type="Proteomes" id="UP000001572">
    <property type="component" value="Chromosome"/>
</dbReference>
<name>A6TKZ4_ALKMQ</name>
<dbReference type="AlphaFoldDB" id="A6TKZ4"/>
<dbReference type="Pfam" id="PF05949">
    <property type="entry name" value="DUF881"/>
    <property type="match status" value="1"/>
</dbReference>
<dbReference type="Gene3D" id="3.30.70.1880">
    <property type="entry name" value="Protein of unknown function DUF881"/>
    <property type="match status" value="1"/>
</dbReference>
<reference evidence="4" key="1">
    <citation type="journal article" date="2016" name="Genome Announc.">
        <title>Complete genome sequence of Alkaliphilus metalliredigens strain QYMF, an alkaliphilic and metal-reducing bacterium isolated from borax-contaminated leachate ponds.</title>
        <authorList>
            <person name="Hwang C."/>
            <person name="Copeland A."/>
            <person name="Lucas S."/>
            <person name="Lapidus A."/>
            <person name="Barry K."/>
            <person name="Detter J.C."/>
            <person name="Glavina Del Rio T."/>
            <person name="Hammon N."/>
            <person name="Israni S."/>
            <person name="Dalin E."/>
            <person name="Tice H."/>
            <person name="Pitluck S."/>
            <person name="Chertkov O."/>
            <person name="Brettin T."/>
            <person name="Bruce D."/>
            <person name="Han C."/>
            <person name="Schmutz J."/>
            <person name="Larimer F."/>
            <person name="Land M.L."/>
            <person name="Hauser L."/>
            <person name="Kyrpides N."/>
            <person name="Mikhailova N."/>
            <person name="Ye Q."/>
            <person name="Zhou J."/>
            <person name="Richardson P."/>
            <person name="Fields M.W."/>
        </authorList>
    </citation>
    <scope>NUCLEOTIDE SEQUENCE [LARGE SCALE GENOMIC DNA]</scope>
    <source>
        <strain evidence="4">QYMF</strain>
    </source>
</reference>
<gene>
    <name evidence="3" type="ordered locus">Amet_0637</name>
</gene>
<keyword evidence="2" id="KW-0175">Coiled coil</keyword>
<feature type="coiled-coil region" evidence="2">
    <location>
        <begin position="42"/>
        <end position="76"/>
    </location>
</feature>
<keyword evidence="4" id="KW-1185">Reference proteome</keyword>
<dbReference type="OrthoDB" id="9776196at2"/>
<dbReference type="eggNOG" id="COG3879">
    <property type="taxonomic scope" value="Bacteria"/>
</dbReference>
<dbReference type="STRING" id="293826.Amet_0637"/>
<dbReference type="InterPro" id="IPR010273">
    <property type="entry name" value="DUF881"/>
</dbReference>
<organism evidence="3 4">
    <name type="scientific">Alkaliphilus metalliredigens (strain QYMF)</name>
    <dbReference type="NCBI Taxonomy" id="293826"/>
    <lineage>
        <taxon>Bacteria</taxon>
        <taxon>Bacillati</taxon>
        <taxon>Bacillota</taxon>
        <taxon>Clostridia</taxon>
        <taxon>Peptostreptococcales</taxon>
        <taxon>Natronincolaceae</taxon>
        <taxon>Alkaliphilus</taxon>
    </lineage>
</organism>
<evidence type="ECO:0000256" key="2">
    <source>
        <dbReference type="SAM" id="Coils"/>
    </source>
</evidence>
<sequence>MNNLSGRLMIVMLCVFLGISISIHYKSNKTTSNKAFIPQFNRQQISIELNELKNERTMLMEELTNLEKRVAEYKISRDDENVIINNLKTDLQRYHMMIGSTDVKGPGLKITLTDSPSSPAYDFNSASSVLMYNYEMIVYLISILNATMAEAISINDQRYIDNTAIYFTSNNIMVNSVPMKPPFVITAIGTPEDLESALYIRQGFMWEMETFYNNVQVEVEKVDEVIIPRYDDDIDYKYAKPAENI</sequence>
<comment type="similarity">
    <text evidence="1">Belongs to the UPF0749 family.</text>
</comment>
<dbReference type="PANTHER" id="PTHR37313:SF2">
    <property type="entry name" value="UPF0749 PROTEIN YLXX"/>
    <property type="match status" value="1"/>
</dbReference>
<evidence type="ECO:0008006" key="5">
    <source>
        <dbReference type="Google" id="ProtNLM"/>
    </source>
</evidence>
<evidence type="ECO:0000313" key="4">
    <source>
        <dbReference type="Proteomes" id="UP000001572"/>
    </source>
</evidence>
<dbReference type="PANTHER" id="PTHR37313">
    <property type="entry name" value="UPF0749 PROTEIN RV1825"/>
    <property type="match status" value="1"/>
</dbReference>
<proteinExistence type="inferred from homology"/>
<accession>A6TKZ4</accession>
<dbReference type="EMBL" id="CP000724">
    <property type="protein sequence ID" value="ABR46862.1"/>
    <property type="molecule type" value="Genomic_DNA"/>
</dbReference>
<dbReference type="HOGENOM" id="CLU_040273_4_1_9"/>
<evidence type="ECO:0000256" key="1">
    <source>
        <dbReference type="ARBA" id="ARBA00009108"/>
    </source>
</evidence>